<dbReference type="OrthoDB" id="4292653at2"/>
<dbReference type="AlphaFoldDB" id="A0A1I1Q4I9"/>
<evidence type="ECO:0000313" key="2">
    <source>
        <dbReference type="Proteomes" id="UP000199207"/>
    </source>
</evidence>
<keyword evidence="2" id="KW-1185">Reference proteome</keyword>
<protein>
    <recommendedName>
        <fullName evidence="3">MerR HTH family regulatory protein</fullName>
    </recommendedName>
</protein>
<dbReference type="InterPro" id="IPR009061">
    <property type="entry name" value="DNA-bd_dom_put_sf"/>
</dbReference>
<reference evidence="1 2" key="1">
    <citation type="submission" date="2016-10" db="EMBL/GenBank/DDBJ databases">
        <authorList>
            <person name="de Groot N.N."/>
        </authorList>
    </citation>
    <scope>NUCLEOTIDE SEQUENCE [LARGE SCALE GENOMIC DNA]</scope>
    <source>
        <strain evidence="1 2">CGMCC 4.5739</strain>
    </source>
</reference>
<organism evidence="1 2">
    <name type="scientific">Streptomyces aidingensis</name>
    <dbReference type="NCBI Taxonomy" id="910347"/>
    <lineage>
        <taxon>Bacteria</taxon>
        <taxon>Bacillati</taxon>
        <taxon>Actinomycetota</taxon>
        <taxon>Actinomycetes</taxon>
        <taxon>Kitasatosporales</taxon>
        <taxon>Streptomycetaceae</taxon>
        <taxon>Streptomyces</taxon>
    </lineage>
</organism>
<dbReference type="SUPFAM" id="SSF46955">
    <property type="entry name" value="Putative DNA-binding domain"/>
    <property type="match status" value="1"/>
</dbReference>
<name>A0A1I1Q4I9_9ACTN</name>
<dbReference type="EMBL" id="FOLM01000010">
    <property type="protein sequence ID" value="SFD14123.1"/>
    <property type="molecule type" value="Genomic_DNA"/>
</dbReference>
<gene>
    <name evidence="1" type="ORF">SAMN05421773_11096</name>
</gene>
<dbReference type="STRING" id="910347.SAMN05421773_11096"/>
<evidence type="ECO:0008006" key="3">
    <source>
        <dbReference type="Google" id="ProtNLM"/>
    </source>
</evidence>
<sequence>MPPILIDIKAAAWQAGRPESTIRWWAHTGRITTHRLGPGRGQVRYDADEIPIAVRDEHNADVILVPCKPPPLPERQPAAA</sequence>
<dbReference type="RefSeq" id="WP_093839937.1">
    <property type="nucleotide sequence ID" value="NZ_FOLM01000010.1"/>
</dbReference>
<accession>A0A1I1Q4I9</accession>
<dbReference type="Proteomes" id="UP000199207">
    <property type="component" value="Unassembled WGS sequence"/>
</dbReference>
<evidence type="ECO:0000313" key="1">
    <source>
        <dbReference type="EMBL" id="SFD14123.1"/>
    </source>
</evidence>
<proteinExistence type="predicted"/>